<dbReference type="InterPro" id="IPR041633">
    <property type="entry name" value="Polbeta"/>
</dbReference>
<reference evidence="9 10" key="1">
    <citation type="journal article" date="2015" name="Nature">
        <title>rRNA introns, odd ribosomes, and small enigmatic genomes across a large radiation of phyla.</title>
        <authorList>
            <person name="Brown C.T."/>
            <person name="Hug L.A."/>
            <person name="Thomas B.C."/>
            <person name="Sharon I."/>
            <person name="Castelle C.J."/>
            <person name="Singh A."/>
            <person name="Wilkins M.J."/>
            <person name="Williams K.H."/>
            <person name="Banfield J.F."/>
        </authorList>
    </citation>
    <scope>NUCLEOTIDE SEQUENCE [LARGE SCALE GENOMIC DNA]</scope>
</reference>
<evidence type="ECO:0000256" key="6">
    <source>
        <dbReference type="ARBA" id="ARBA00022840"/>
    </source>
</evidence>
<dbReference type="EMBL" id="LBQX01000035">
    <property type="protein sequence ID" value="KKP86057.1"/>
    <property type="molecule type" value="Genomic_DNA"/>
</dbReference>
<dbReference type="PANTHER" id="PTHR33571">
    <property type="entry name" value="SSL8005 PROTEIN"/>
    <property type="match status" value="1"/>
</dbReference>
<feature type="domain" description="Polymerase beta nucleotidyltransferase" evidence="8">
    <location>
        <begin position="6"/>
        <end position="93"/>
    </location>
</feature>
<evidence type="ECO:0000313" key="10">
    <source>
        <dbReference type="Proteomes" id="UP000034536"/>
    </source>
</evidence>
<dbReference type="Proteomes" id="UP000034536">
    <property type="component" value="Unassembled WGS sequence"/>
</dbReference>
<evidence type="ECO:0000256" key="2">
    <source>
        <dbReference type="ARBA" id="ARBA00022679"/>
    </source>
</evidence>
<name>A0A0G0G2W7_9BACT</name>
<keyword evidence="3" id="KW-0548">Nucleotidyltransferase</keyword>
<evidence type="ECO:0000256" key="5">
    <source>
        <dbReference type="ARBA" id="ARBA00022741"/>
    </source>
</evidence>
<keyword evidence="4" id="KW-0479">Metal-binding</keyword>
<comment type="caution">
    <text evidence="9">The sequence shown here is derived from an EMBL/GenBank/DDBJ whole genome shotgun (WGS) entry which is preliminary data.</text>
</comment>
<dbReference type="GO" id="GO:0016779">
    <property type="term" value="F:nucleotidyltransferase activity"/>
    <property type="evidence" value="ECO:0007669"/>
    <property type="project" value="UniProtKB-KW"/>
</dbReference>
<dbReference type="InterPro" id="IPR052038">
    <property type="entry name" value="Type-VII_TA_antitoxin"/>
</dbReference>
<evidence type="ECO:0000256" key="4">
    <source>
        <dbReference type="ARBA" id="ARBA00022723"/>
    </source>
</evidence>
<dbReference type="Gene3D" id="3.30.460.10">
    <property type="entry name" value="Beta Polymerase, domain 2"/>
    <property type="match status" value="1"/>
</dbReference>
<evidence type="ECO:0000256" key="7">
    <source>
        <dbReference type="ARBA" id="ARBA00022842"/>
    </source>
</evidence>
<evidence type="ECO:0000256" key="1">
    <source>
        <dbReference type="ARBA" id="ARBA00001946"/>
    </source>
</evidence>
<dbReference type="Pfam" id="PF18765">
    <property type="entry name" value="Polbeta"/>
    <property type="match status" value="1"/>
</dbReference>
<dbReference type="SUPFAM" id="SSF81301">
    <property type="entry name" value="Nucleotidyltransferase"/>
    <property type="match status" value="1"/>
</dbReference>
<dbReference type="GO" id="GO:0005524">
    <property type="term" value="F:ATP binding"/>
    <property type="evidence" value="ECO:0007669"/>
    <property type="project" value="UniProtKB-KW"/>
</dbReference>
<dbReference type="AlphaFoldDB" id="A0A0G0G2W7"/>
<dbReference type="GO" id="GO:0046872">
    <property type="term" value="F:metal ion binding"/>
    <property type="evidence" value="ECO:0007669"/>
    <property type="project" value="UniProtKB-KW"/>
</dbReference>
<evidence type="ECO:0000259" key="8">
    <source>
        <dbReference type="Pfam" id="PF18765"/>
    </source>
</evidence>
<proteinExistence type="predicted"/>
<sequence>MKQDLNNIIEILQSYQVKKAALFGSYARGDNNKKSDFDILIELPKGMSLFGFADLKMDLEEKLKKEVDLVTYRSIHPMLKDQILKEQKILYETH</sequence>
<evidence type="ECO:0000313" key="9">
    <source>
        <dbReference type="EMBL" id="KKP86057.1"/>
    </source>
</evidence>
<evidence type="ECO:0000256" key="3">
    <source>
        <dbReference type="ARBA" id="ARBA00022695"/>
    </source>
</evidence>
<keyword evidence="2" id="KW-0808">Transferase</keyword>
<keyword evidence="5" id="KW-0547">Nucleotide-binding</keyword>
<keyword evidence="6" id="KW-0067">ATP-binding</keyword>
<dbReference type="NCBIfam" id="NF047752">
    <property type="entry name" value="MntA_antitoxin"/>
    <property type="match status" value="1"/>
</dbReference>
<comment type="cofactor">
    <cofactor evidence="1">
        <name>Mg(2+)</name>
        <dbReference type="ChEBI" id="CHEBI:18420"/>
    </cofactor>
</comment>
<keyword evidence="7" id="KW-0460">Magnesium</keyword>
<accession>A0A0G0G2W7</accession>
<protein>
    <submittedName>
        <fullName evidence="9">Polymerase beta domain protein region protein</fullName>
    </submittedName>
</protein>
<dbReference type="InterPro" id="IPR043519">
    <property type="entry name" value="NT_sf"/>
</dbReference>
<organism evidence="9 10">
    <name type="scientific">Candidatus Roizmanbacteria bacterium GW2011_GWA2_35_8</name>
    <dbReference type="NCBI Taxonomy" id="1618479"/>
    <lineage>
        <taxon>Bacteria</taxon>
        <taxon>Candidatus Roizmaniibacteriota</taxon>
    </lineage>
</organism>
<gene>
    <name evidence="9" type="ORF">UR89_C0035G0001</name>
</gene>
<dbReference type="PANTHER" id="PTHR33571:SF14">
    <property type="entry name" value="PROTEIN ADENYLYLTRANSFERASE MJ0435-RELATED"/>
    <property type="match status" value="1"/>
</dbReference>
<dbReference type="CDD" id="cd05403">
    <property type="entry name" value="NT_KNTase_like"/>
    <property type="match status" value="1"/>
</dbReference>